<evidence type="ECO:0000256" key="9">
    <source>
        <dbReference type="ARBA" id="ARBA00023136"/>
    </source>
</evidence>
<evidence type="ECO:0000256" key="2">
    <source>
        <dbReference type="ARBA" id="ARBA00006931"/>
    </source>
</evidence>
<dbReference type="RefSeq" id="XP_053018829.1">
    <property type="nucleotide sequence ID" value="XM_053167631.1"/>
</dbReference>
<protein>
    <recommendedName>
        <fullName evidence="10">GPI inositol-deacylase</fullName>
        <ecNumber evidence="10">3.1.-.-</ecNumber>
    </recommendedName>
</protein>
<keyword evidence="7 10" id="KW-0653">Protein transport</keyword>
<evidence type="ECO:0000256" key="10">
    <source>
        <dbReference type="RuleBase" id="RU365011"/>
    </source>
</evidence>
<keyword evidence="4 10" id="KW-0812">Transmembrane</keyword>
<comment type="function">
    <text evidence="10">Involved in inositol deacylation of GPI-anchored proteins which plays important roles in the quality control and ER-associated degradation of GPI-anchored proteins.</text>
</comment>
<dbReference type="EC" id="3.1.-.-" evidence="10"/>
<feature type="region of interest" description="Disordered" evidence="11">
    <location>
        <begin position="755"/>
        <end position="774"/>
    </location>
</feature>
<proteinExistence type="inferred from homology"/>
<dbReference type="InterPro" id="IPR039529">
    <property type="entry name" value="PGAP1/BST1"/>
</dbReference>
<evidence type="ECO:0000256" key="4">
    <source>
        <dbReference type="ARBA" id="ARBA00022692"/>
    </source>
</evidence>
<keyword evidence="15" id="KW-1185">Reference proteome</keyword>
<evidence type="ECO:0000313" key="15">
    <source>
        <dbReference type="Proteomes" id="UP001164743"/>
    </source>
</evidence>
<dbReference type="Pfam" id="PF07819">
    <property type="entry name" value="PGAP1"/>
    <property type="match status" value="1"/>
</dbReference>
<evidence type="ECO:0000256" key="7">
    <source>
        <dbReference type="ARBA" id="ARBA00022927"/>
    </source>
</evidence>
<keyword evidence="9 10" id="KW-0472">Membrane</keyword>
<dbReference type="InterPro" id="IPR029058">
    <property type="entry name" value="AB_hydrolase_fold"/>
</dbReference>
<evidence type="ECO:0000256" key="8">
    <source>
        <dbReference type="ARBA" id="ARBA00022989"/>
    </source>
</evidence>
<dbReference type="SUPFAM" id="SSF53474">
    <property type="entry name" value="alpha/beta-Hydrolases"/>
    <property type="match status" value="1"/>
</dbReference>
<comment type="subcellular location">
    <subcellularLocation>
        <location evidence="1">Endoplasmic reticulum membrane</location>
        <topology evidence="1">Multi-pass membrane protein</topology>
    </subcellularLocation>
</comment>
<dbReference type="InterPro" id="IPR056824">
    <property type="entry name" value="PGAP1_TMD"/>
</dbReference>
<feature type="transmembrane region" description="Helical" evidence="10">
    <location>
        <begin position="921"/>
        <end position="937"/>
    </location>
</feature>
<dbReference type="GeneID" id="77808526"/>
<gene>
    <name evidence="14" type="ORF">PtA15_3A643</name>
</gene>
<evidence type="ECO:0000256" key="11">
    <source>
        <dbReference type="SAM" id="MobiDB-lite"/>
    </source>
</evidence>
<reference evidence="14" key="1">
    <citation type="submission" date="2022-10" db="EMBL/GenBank/DDBJ databases">
        <title>Puccinia triticina Genome sequencing and assembly.</title>
        <authorList>
            <person name="Li C."/>
        </authorList>
    </citation>
    <scope>NUCLEOTIDE SEQUENCE</scope>
    <source>
        <strain evidence="14">Pt15</strain>
    </source>
</reference>
<feature type="transmembrane region" description="Helical" evidence="10">
    <location>
        <begin position="867"/>
        <end position="884"/>
    </location>
</feature>
<evidence type="ECO:0000256" key="6">
    <source>
        <dbReference type="ARBA" id="ARBA00022824"/>
    </source>
</evidence>
<feature type="transmembrane region" description="Helical" evidence="10">
    <location>
        <begin position="777"/>
        <end position="795"/>
    </location>
</feature>
<dbReference type="Pfam" id="PF25140">
    <property type="entry name" value="PGAP1_TMD"/>
    <property type="match status" value="1"/>
</dbReference>
<comment type="caution">
    <text evidence="10">Lacks conserved residue(s) required for the propagation of feature annotation.</text>
</comment>
<evidence type="ECO:0000256" key="1">
    <source>
        <dbReference type="ARBA" id="ARBA00004477"/>
    </source>
</evidence>
<keyword evidence="5 10" id="KW-0378">Hydrolase</keyword>
<keyword evidence="8 10" id="KW-1133">Transmembrane helix</keyword>
<organism evidence="14 15">
    <name type="scientific">Puccinia triticina</name>
    <dbReference type="NCBI Taxonomy" id="208348"/>
    <lineage>
        <taxon>Eukaryota</taxon>
        <taxon>Fungi</taxon>
        <taxon>Dikarya</taxon>
        <taxon>Basidiomycota</taxon>
        <taxon>Pucciniomycotina</taxon>
        <taxon>Pucciniomycetes</taxon>
        <taxon>Pucciniales</taxon>
        <taxon>Pucciniaceae</taxon>
        <taxon>Puccinia</taxon>
    </lineage>
</organism>
<keyword evidence="3 10" id="KW-0813">Transport</keyword>
<dbReference type="PANTHER" id="PTHR15495:SF7">
    <property type="entry name" value="GPI INOSITOL-DEACYLASE"/>
    <property type="match status" value="1"/>
</dbReference>
<evidence type="ECO:0000256" key="5">
    <source>
        <dbReference type="ARBA" id="ARBA00022801"/>
    </source>
</evidence>
<dbReference type="Gene3D" id="3.40.50.1820">
    <property type="entry name" value="alpha/beta hydrolase"/>
    <property type="match status" value="1"/>
</dbReference>
<dbReference type="EMBL" id="CP110423">
    <property type="protein sequence ID" value="WAQ83274.1"/>
    <property type="molecule type" value="Genomic_DNA"/>
</dbReference>
<comment type="similarity">
    <text evidence="2 10">Belongs to the GPI inositol-deacylase family.</text>
</comment>
<feature type="domain" description="GPI inositol-deacylase PGAP1-like alpha/beta" evidence="12">
    <location>
        <begin position="102"/>
        <end position="341"/>
    </location>
</feature>
<evidence type="ECO:0000256" key="3">
    <source>
        <dbReference type="ARBA" id="ARBA00022448"/>
    </source>
</evidence>
<feature type="domain" description="GPI inositol-deacylase transmembrane" evidence="13">
    <location>
        <begin position="702"/>
        <end position="935"/>
    </location>
</feature>
<evidence type="ECO:0000259" key="12">
    <source>
        <dbReference type="Pfam" id="PF07819"/>
    </source>
</evidence>
<evidence type="ECO:0000259" key="13">
    <source>
        <dbReference type="Pfam" id="PF25140"/>
    </source>
</evidence>
<accession>A0ABY7CEZ5</accession>
<sequence length="938" mass="100826">MPLQLSAQLSTLTLLTLVLTLWALRSFYDRLHGLDLAGFSGPRVARDGQTSGGARGGGAGSCRMTWMSPRYLAIRPVQSRLASKYSLYLYREQPYDLEDQPSRSPVLFIPGNAGSFRQIRSIAAVTSATYFAPSEQEGYLARQHPGLDFFTLDFNDAFSAFHGQTMVEQAEFANDAVRAILALYRASRAVRNGHLPVPTSVLILSHSMGGIVARKMLTMPNYANQTVATIISLSSPHSLPALSFERGVERVYEQINTLWRQAYQQSRPGPLDDLLLVSISGGSSDTTVSADSSSLRSLAPGSHGLTVFTTGIPGVWTPIDHLAILWCNQLAAVLARALLEIAEPRSPSQAGPVARRLEILKAHLRLGHGLPPFFDRAGSPARSKFHIPASHPEHADRVLHRPYQALRLTGPADGFFGPGDSGLRTHIIPLPPRPDMHPYEFTLLSSLVANDRLNVVACKGSSEAAILLLDDACQPLSASHAELLPRSEPDPAPAAAPGPDDRPGPALVYTFLHLPASQLSEADFLAIQVLPPSPRTSEPGGADFLVSEFRNLSASSLAAPPASFLGFNLLGIAVDLLPSQPSLVSHVQLSSLVSSLVAYELVFDAGADGCGSGGLFAPMMRQETGRTGEATFHPNVRTATLSTHFSEAYTPGRKSHEEEAGVRLTFWTDPLLAQAAALRMFFSSSTDGSGGEFGLVGPPRILADLLLGVRQPSLVVLAWLLVLVSLGWLALGYVLLDGLLRAAGALWTMLLARSSRPGGRPRKHSGSYSPPAGSSTPIAWPSLCFLGALAAFTVLYAPYHFAFILLTVLQLLTTLQCAAPSSGGEDGGRYGFNLAVLLVMVWLLPVSMPSVLAWLRSLQEGCYAPFADGRNVLCVAGFMGLVYLNRLGLRPAWPRAWLCAGVFRGVGLFGVCYGVRWPVTLFELFNAACLVLCLCWLM</sequence>
<keyword evidence="6 10" id="KW-0256">Endoplasmic reticulum</keyword>
<evidence type="ECO:0000313" key="14">
    <source>
        <dbReference type="EMBL" id="WAQ83274.1"/>
    </source>
</evidence>
<dbReference type="PANTHER" id="PTHR15495">
    <property type="entry name" value="NEGATIVE REGULATOR OF VESICLE FORMATION-RELATED"/>
    <property type="match status" value="1"/>
</dbReference>
<dbReference type="Proteomes" id="UP001164743">
    <property type="component" value="Chromosome 3A"/>
</dbReference>
<feature type="transmembrane region" description="Helical" evidence="10">
    <location>
        <begin position="831"/>
        <end position="855"/>
    </location>
</feature>
<feature type="transmembrane region" description="Helical" evidence="10">
    <location>
        <begin position="714"/>
        <end position="733"/>
    </location>
</feature>
<dbReference type="InterPro" id="IPR012908">
    <property type="entry name" value="PGAP1-ab_dom-like"/>
</dbReference>
<name>A0ABY7CEZ5_9BASI</name>